<sequence length="289" mass="33020">MDFSRKKMLHDYTIERMSKEEIQLAIDWAAKEGWNPGLHDAECFYEADPNGFFAGKLNGKIVAIGSAVIYDDSFAFCGLYVVDAHYRGQQYGLALTKQRLAYIGKRNAGLDGVINMTDKYARLGYKIAHHNIRYRGQGIQTLAKPNSAIQSLTKINFNLLANYDRQHFPTSRVNFLKCWINQPEGASLGYFKDSKLQGYGVIRACRKGYKIGPLFADNEKIADELFLALIKYAQDDFFYLDIPENNQNALALVKRYRLEKVFETARMYLRGEPKLPIEEIYGITSFELG</sequence>
<gene>
    <name evidence="2" type="ORF">Lmac_2160</name>
</gene>
<evidence type="ECO:0000313" key="2">
    <source>
        <dbReference type="EMBL" id="KTD25182.1"/>
    </source>
</evidence>
<dbReference type="PANTHER" id="PTHR47237">
    <property type="entry name" value="SLL0310 PROTEIN"/>
    <property type="match status" value="1"/>
</dbReference>
<feature type="domain" description="N-acetyltransferase" evidence="1">
    <location>
        <begin position="147"/>
        <end position="278"/>
    </location>
</feature>
<dbReference type="Gene3D" id="3.40.630.30">
    <property type="match status" value="1"/>
</dbReference>
<evidence type="ECO:0000313" key="3">
    <source>
        <dbReference type="Proteomes" id="UP000054908"/>
    </source>
</evidence>
<protein>
    <submittedName>
        <fullName evidence="2">GNAT family acetyltransferase</fullName>
    </submittedName>
</protein>
<proteinExistence type="predicted"/>
<dbReference type="EMBL" id="LNYL01000045">
    <property type="protein sequence ID" value="KTD25182.1"/>
    <property type="molecule type" value="Genomic_DNA"/>
</dbReference>
<keyword evidence="2" id="KW-0808">Transferase</keyword>
<dbReference type="AlphaFoldDB" id="A0A0W0VZ34"/>
<dbReference type="InterPro" id="IPR000182">
    <property type="entry name" value="GNAT_dom"/>
</dbReference>
<dbReference type="PROSITE" id="PS51186">
    <property type="entry name" value="GNAT"/>
    <property type="match status" value="2"/>
</dbReference>
<dbReference type="STRING" id="466.Lmac_2160"/>
<dbReference type="Pfam" id="PF00583">
    <property type="entry name" value="Acetyltransf_1"/>
    <property type="match status" value="1"/>
</dbReference>
<dbReference type="InterPro" id="IPR052729">
    <property type="entry name" value="Acyl/Acetyltrans_Enzymes"/>
</dbReference>
<dbReference type="Pfam" id="PF18014">
    <property type="entry name" value="Acetyltransf_18"/>
    <property type="match status" value="1"/>
</dbReference>
<dbReference type="PATRIC" id="fig|466.6.peg.2296"/>
<dbReference type="InterPro" id="IPR041496">
    <property type="entry name" value="YitH/HolE_GNAT"/>
</dbReference>
<dbReference type="SUPFAM" id="SSF55729">
    <property type="entry name" value="Acyl-CoA N-acyltransferases (Nat)"/>
    <property type="match status" value="1"/>
</dbReference>
<dbReference type="GO" id="GO:0016747">
    <property type="term" value="F:acyltransferase activity, transferring groups other than amino-acyl groups"/>
    <property type="evidence" value="ECO:0007669"/>
    <property type="project" value="InterPro"/>
</dbReference>
<dbReference type="Proteomes" id="UP000054908">
    <property type="component" value="Unassembled WGS sequence"/>
</dbReference>
<dbReference type="Gene3D" id="3.40.630.90">
    <property type="match status" value="1"/>
</dbReference>
<feature type="domain" description="N-acetyltransferase" evidence="1">
    <location>
        <begin position="12"/>
        <end position="147"/>
    </location>
</feature>
<name>A0A0W0VZ34_9GAMM</name>
<dbReference type="InterPro" id="IPR016181">
    <property type="entry name" value="Acyl_CoA_acyltransferase"/>
</dbReference>
<dbReference type="PANTHER" id="PTHR47237:SF1">
    <property type="entry name" value="SLL0310 PROTEIN"/>
    <property type="match status" value="1"/>
</dbReference>
<evidence type="ECO:0000259" key="1">
    <source>
        <dbReference type="PROSITE" id="PS51186"/>
    </source>
</evidence>
<accession>A0A0W0VZ34</accession>
<reference evidence="2 3" key="1">
    <citation type="submission" date="2015-11" db="EMBL/GenBank/DDBJ databases">
        <title>Genomic analysis of 38 Legionella species identifies large and diverse effector repertoires.</title>
        <authorList>
            <person name="Burstein D."/>
            <person name="Amaro F."/>
            <person name="Zusman T."/>
            <person name="Lifshitz Z."/>
            <person name="Cohen O."/>
            <person name="Gilbert J.A."/>
            <person name="Pupko T."/>
            <person name="Shuman H.A."/>
            <person name="Segal G."/>
        </authorList>
    </citation>
    <scope>NUCLEOTIDE SEQUENCE [LARGE SCALE GENOMIC DNA]</scope>
    <source>
        <strain evidence="2 3">PX-1-G2-E2</strain>
    </source>
</reference>
<organism evidence="2 3">
    <name type="scientific">Legionella maceachernii</name>
    <dbReference type="NCBI Taxonomy" id="466"/>
    <lineage>
        <taxon>Bacteria</taxon>
        <taxon>Pseudomonadati</taxon>
        <taxon>Pseudomonadota</taxon>
        <taxon>Gammaproteobacteria</taxon>
        <taxon>Legionellales</taxon>
        <taxon>Legionellaceae</taxon>
        <taxon>Legionella</taxon>
    </lineage>
</organism>
<comment type="caution">
    <text evidence="2">The sequence shown here is derived from an EMBL/GenBank/DDBJ whole genome shotgun (WGS) entry which is preliminary data.</text>
</comment>
<keyword evidence="3" id="KW-1185">Reference proteome</keyword>